<feature type="binding site" evidence="8">
    <location>
        <position position="154"/>
    </location>
    <ligand>
        <name>beta-D-fructose 1,6-bisphosphate</name>
        <dbReference type="ChEBI" id="CHEBI:32966"/>
        <note>allosteric activator</note>
    </ligand>
</feature>
<feature type="binding site" evidence="8">
    <location>
        <begin position="121"/>
        <end position="124"/>
    </location>
    <ligand>
        <name>substrate</name>
    </ligand>
</feature>
<reference evidence="11 12" key="1">
    <citation type="submission" date="2021-10" db="EMBL/GenBank/DDBJ databases">
        <authorList>
            <person name="Koch H."/>
        </authorList>
    </citation>
    <scope>NUCLEOTIDE SEQUENCE [LARGE SCALE GENOMIC DNA]</scope>
    <source>
        <strain evidence="11">6680</strain>
    </source>
</reference>
<dbReference type="Pfam" id="PF00056">
    <property type="entry name" value="Ldh_1_N"/>
    <property type="match status" value="1"/>
</dbReference>
<comment type="catalytic activity">
    <reaction evidence="7 8">
        <text>(S)-lactate + NAD(+) = pyruvate + NADH + H(+)</text>
        <dbReference type="Rhea" id="RHEA:23444"/>
        <dbReference type="ChEBI" id="CHEBI:15361"/>
        <dbReference type="ChEBI" id="CHEBI:15378"/>
        <dbReference type="ChEBI" id="CHEBI:16651"/>
        <dbReference type="ChEBI" id="CHEBI:57540"/>
        <dbReference type="ChEBI" id="CHEBI:57945"/>
        <dbReference type="EC" id="1.1.1.27"/>
    </reaction>
</comment>
<comment type="function">
    <text evidence="8">Catalyzes the conversion of lactate to pyruvate.</text>
</comment>
<dbReference type="PIRSF" id="PIRSF000102">
    <property type="entry name" value="Lac_mal_DH"/>
    <property type="match status" value="1"/>
</dbReference>
<keyword evidence="8" id="KW-0021">Allosteric enzyme</keyword>
<dbReference type="Gene3D" id="3.40.50.720">
    <property type="entry name" value="NAD(P)-binding Rossmann-like Domain"/>
    <property type="match status" value="1"/>
</dbReference>
<dbReference type="PANTHER" id="PTHR43128">
    <property type="entry name" value="L-2-HYDROXYCARBOXYLATE DEHYDROGENASE (NAD(P)(+))"/>
    <property type="match status" value="1"/>
</dbReference>
<protein>
    <recommendedName>
        <fullName evidence="4 8">L-lactate dehydrogenase</fullName>
        <shortName evidence="8">L-LDH</shortName>
        <ecNumber evidence="4 8">1.1.1.27</ecNumber>
    </recommendedName>
</protein>
<dbReference type="InterPro" id="IPR015955">
    <property type="entry name" value="Lactate_DH/Glyco_Ohase_4_C"/>
</dbReference>
<evidence type="ECO:0000256" key="4">
    <source>
        <dbReference type="ARBA" id="ARBA00012967"/>
    </source>
</evidence>
<dbReference type="PRINTS" id="PR00086">
    <property type="entry name" value="LLDHDRGNASE"/>
</dbReference>
<feature type="binding site" evidence="8">
    <location>
        <position position="169"/>
    </location>
    <ligand>
        <name>beta-D-fructose 1,6-bisphosphate</name>
        <dbReference type="ChEBI" id="CHEBI:32966"/>
        <note>allosteric activator</note>
    </ligand>
</feature>
<organism evidence="11 12">
    <name type="scientific">Candidatus Nitrotoga arctica</name>
    <dbReference type="NCBI Taxonomy" id="453162"/>
    <lineage>
        <taxon>Bacteria</taxon>
        <taxon>Pseudomonadati</taxon>
        <taxon>Pseudomonadota</taxon>
        <taxon>Betaproteobacteria</taxon>
        <taxon>Nitrosomonadales</taxon>
        <taxon>Gallionellaceae</taxon>
        <taxon>Candidatus Nitrotoga</taxon>
    </lineage>
</organism>
<dbReference type="PROSITE" id="PS00064">
    <property type="entry name" value="L_LDH"/>
    <property type="match status" value="1"/>
</dbReference>
<dbReference type="GO" id="GO:0004459">
    <property type="term" value="F:L-lactate dehydrogenase (NAD+) activity"/>
    <property type="evidence" value="ECO:0007669"/>
    <property type="project" value="UniProtKB-EC"/>
</dbReference>
<dbReference type="Proteomes" id="UP000839052">
    <property type="component" value="Chromosome"/>
</dbReference>
<comment type="pathway">
    <text evidence="2 8">Fermentation; pyruvate fermentation to lactate; (S)-lactate from pyruvate: step 1/1.</text>
</comment>
<feature type="binding site" evidence="8">
    <location>
        <position position="15"/>
    </location>
    <ligand>
        <name>NAD(+)</name>
        <dbReference type="ChEBI" id="CHEBI:57540"/>
    </ligand>
</feature>
<evidence type="ECO:0000259" key="10">
    <source>
        <dbReference type="Pfam" id="PF02866"/>
    </source>
</evidence>
<sequence>MNTALKIGIVGIGQVGSTTAYSLVLQGVGSELVLVDQNRALAEAHVMDILHATPFSHPVHLRSGDFSDLAGCGLVIIAAGVGQLPGEMRMQLLQRNAAIFADIVPQIVRYAADAILLVATNPLDVMTQITHRLAGLPAGRVLGSGTILDTARFRALLGELCKVSPSSVHAYVLGEHGDSEVLLWSGAEIAGIPLEQFAASCGCPLTADFKKQVDESVRRAAYRIIDGKGATYYGIGAALARLSRCILYDERTVFTACSVVPEVEGVTDVALSLPLIIGQTGVQATLRPPMNQDERKALHDSALLIKRSAASLGY</sequence>
<evidence type="ECO:0000313" key="11">
    <source>
        <dbReference type="EMBL" id="CAG9933821.1"/>
    </source>
</evidence>
<feature type="domain" description="Lactate/malate dehydrogenase N-terminal" evidence="9">
    <location>
        <begin position="6"/>
        <end position="143"/>
    </location>
</feature>
<evidence type="ECO:0000256" key="6">
    <source>
        <dbReference type="ARBA" id="ARBA00023027"/>
    </source>
</evidence>
<evidence type="ECO:0000259" key="9">
    <source>
        <dbReference type="Pfam" id="PF00056"/>
    </source>
</evidence>
<dbReference type="InterPro" id="IPR022383">
    <property type="entry name" value="Lactate/malate_DH_C"/>
</dbReference>
<dbReference type="InterPro" id="IPR036291">
    <property type="entry name" value="NAD(P)-bd_dom_sf"/>
</dbReference>
<evidence type="ECO:0000256" key="2">
    <source>
        <dbReference type="ARBA" id="ARBA00004843"/>
    </source>
</evidence>
<dbReference type="InterPro" id="IPR001557">
    <property type="entry name" value="L-lactate/malate_DH"/>
</dbReference>
<keyword evidence="8" id="KW-0963">Cytoplasm</keyword>
<dbReference type="SUPFAM" id="SSF51735">
    <property type="entry name" value="NAD(P)-binding Rossmann-fold domains"/>
    <property type="match status" value="1"/>
</dbReference>
<keyword evidence="5 8" id="KW-0560">Oxidoreductase</keyword>
<evidence type="ECO:0000256" key="1">
    <source>
        <dbReference type="ARBA" id="ARBA00003966"/>
    </source>
</evidence>
<feature type="binding site" evidence="8">
    <location>
        <position position="144"/>
    </location>
    <ligand>
        <name>NAD(+)</name>
        <dbReference type="ChEBI" id="CHEBI:57540"/>
    </ligand>
</feature>
<dbReference type="InterPro" id="IPR018177">
    <property type="entry name" value="L-lactate_DH_AS"/>
</dbReference>
<feature type="domain" description="Lactate/malate dehydrogenase C-terminal" evidence="10">
    <location>
        <begin position="146"/>
        <end position="305"/>
    </location>
</feature>
<feature type="binding site" evidence="8">
    <location>
        <begin position="119"/>
        <end position="121"/>
    </location>
    <ligand>
        <name>NAD(+)</name>
        <dbReference type="ChEBI" id="CHEBI:57540"/>
    </ligand>
</feature>
<feature type="binding site" evidence="8">
    <location>
        <position position="231"/>
    </location>
    <ligand>
        <name>substrate</name>
    </ligand>
</feature>
<feature type="active site" description="Proton acceptor" evidence="8">
    <location>
        <position position="176"/>
    </location>
</feature>
<keyword evidence="12" id="KW-1185">Reference proteome</keyword>
<evidence type="ECO:0000256" key="5">
    <source>
        <dbReference type="ARBA" id="ARBA00023002"/>
    </source>
</evidence>
<evidence type="ECO:0000313" key="12">
    <source>
        <dbReference type="Proteomes" id="UP000839052"/>
    </source>
</evidence>
<evidence type="ECO:0000256" key="7">
    <source>
        <dbReference type="ARBA" id="ARBA00049258"/>
    </source>
</evidence>
<feature type="binding site" evidence="8">
    <location>
        <position position="36"/>
    </location>
    <ligand>
        <name>NAD(+)</name>
        <dbReference type="ChEBI" id="CHEBI:57540"/>
    </ligand>
</feature>
<dbReference type="InterPro" id="IPR011304">
    <property type="entry name" value="L-lactate_DH"/>
</dbReference>
<dbReference type="EMBL" id="OU912926">
    <property type="protein sequence ID" value="CAG9933821.1"/>
    <property type="molecule type" value="Genomic_DNA"/>
</dbReference>
<dbReference type="HAMAP" id="MF_00488">
    <property type="entry name" value="Lactate_dehydrog"/>
    <property type="match status" value="1"/>
</dbReference>
<feature type="modified residue" description="Phosphotyrosine" evidence="8">
    <location>
        <position position="222"/>
    </location>
</feature>
<name>A0ABM8Z1M7_9PROT</name>
<proteinExistence type="inferred from homology"/>
<comment type="subunit">
    <text evidence="8">Homotetramer.</text>
</comment>
<gene>
    <name evidence="8 11" type="primary">ldh</name>
    <name evidence="11" type="ORF">NTG6680_2572</name>
</gene>
<dbReference type="EC" id="1.1.1.27" evidence="4 8"/>
<comment type="function">
    <text evidence="1">Catalyzes the reversible oxidation of malate to oxaloacetate.</text>
</comment>
<evidence type="ECO:0000256" key="8">
    <source>
        <dbReference type="HAMAP-Rule" id="MF_00488"/>
    </source>
</evidence>
<evidence type="ECO:0000256" key="3">
    <source>
        <dbReference type="ARBA" id="ARBA00006054"/>
    </source>
</evidence>
<feature type="binding site" evidence="8">
    <location>
        <begin position="80"/>
        <end position="81"/>
    </location>
    <ligand>
        <name>NAD(+)</name>
        <dbReference type="ChEBI" id="CHEBI:57540"/>
    </ligand>
</feature>
<comment type="caution">
    <text evidence="8">Lacks conserved residue(s) required for the propagation of feature annotation.</text>
</comment>
<keyword evidence="6 8" id="KW-0520">NAD</keyword>
<dbReference type="SUPFAM" id="SSF56327">
    <property type="entry name" value="LDH C-terminal domain-like"/>
    <property type="match status" value="1"/>
</dbReference>
<dbReference type="CDD" id="cd05292">
    <property type="entry name" value="LDH_2"/>
    <property type="match status" value="1"/>
</dbReference>
<comment type="similarity">
    <text evidence="3 8">Belongs to the LDH/MDH superfamily. LDH family.</text>
</comment>
<dbReference type="NCBIfam" id="TIGR01771">
    <property type="entry name" value="L-LDH-NAD"/>
    <property type="match status" value="1"/>
</dbReference>
<dbReference type="InterPro" id="IPR001236">
    <property type="entry name" value="Lactate/malate_DH_N"/>
</dbReference>
<accession>A0ABM8Z1M7</accession>
<feature type="binding site" evidence="8">
    <location>
        <position position="89"/>
    </location>
    <ligand>
        <name>substrate</name>
    </ligand>
</feature>
<comment type="activity regulation">
    <text evidence="8">Allosterically activated by fructose 1,6-bisphosphate (FBP).</text>
</comment>
<dbReference type="Gene3D" id="3.90.110.10">
    <property type="entry name" value="Lactate dehydrogenase/glycoside hydrolase, family 4, C-terminal"/>
    <property type="match status" value="1"/>
</dbReference>
<feature type="binding site" evidence="8">
    <location>
        <begin position="149"/>
        <end position="152"/>
    </location>
    <ligand>
        <name>substrate</name>
    </ligand>
</feature>
<dbReference type="PANTHER" id="PTHR43128:SF16">
    <property type="entry name" value="L-LACTATE DEHYDROGENASE"/>
    <property type="match status" value="1"/>
</dbReference>
<dbReference type="Pfam" id="PF02866">
    <property type="entry name" value="Ldh_1_C"/>
    <property type="match status" value="1"/>
</dbReference>
<dbReference type="RefSeq" id="WP_239797545.1">
    <property type="nucleotide sequence ID" value="NZ_OU912926.1"/>
</dbReference>
<feature type="binding site" evidence="8">
    <location>
        <position position="83"/>
    </location>
    <ligand>
        <name>substrate</name>
    </ligand>
</feature>
<comment type="subcellular location">
    <subcellularLocation>
        <location evidence="8">Cytoplasm</location>
    </subcellularLocation>
</comment>
<keyword evidence="8" id="KW-0597">Phosphoprotein</keyword>